<feature type="transmembrane region" description="Helical" evidence="1">
    <location>
        <begin position="25"/>
        <end position="44"/>
    </location>
</feature>
<keyword evidence="1" id="KW-1133">Transmembrane helix</keyword>
<organism evidence="2 3">
    <name type="scientific">Olivibacter oleidegradans</name>
    <dbReference type="NCBI Taxonomy" id="760123"/>
    <lineage>
        <taxon>Bacteria</taxon>
        <taxon>Pseudomonadati</taxon>
        <taxon>Bacteroidota</taxon>
        <taxon>Sphingobacteriia</taxon>
        <taxon>Sphingobacteriales</taxon>
        <taxon>Sphingobacteriaceae</taxon>
        <taxon>Olivibacter</taxon>
    </lineage>
</organism>
<dbReference type="Proteomes" id="UP001589774">
    <property type="component" value="Unassembled WGS sequence"/>
</dbReference>
<dbReference type="NCBIfam" id="TIGR03949">
    <property type="entry name" value="bact_IIb_cerein"/>
    <property type="match status" value="1"/>
</dbReference>
<comment type="caution">
    <text evidence="2">The sequence shown here is derived from an EMBL/GenBank/DDBJ whole genome shotgun (WGS) entry which is preliminary data.</text>
</comment>
<reference evidence="2 3" key="1">
    <citation type="submission" date="2024-09" db="EMBL/GenBank/DDBJ databases">
        <authorList>
            <person name="Sun Q."/>
            <person name="Mori K."/>
        </authorList>
    </citation>
    <scope>NUCLEOTIDE SEQUENCE [LARGE SCALE GENOMIC DNA]</scope>
    <source>
        <strain evidence="2 3">CCM 7765</strain>
    </source>
</reference>
<evidence type="ECO:0000313" key="2">
    <source>
        <dbReference type="EMBL" id="MFC0316874.1"/>
    </source>
</evidence>
<dbReference type="InterPro" id="IPR023991">
    <property type="entry name" value="Bacteriocin_IIb_lactobn/cerein"/>
</dbReference>
<dbReference type="EMBL" id="JBHLWO010000001">
    <property type="protein sequence ID" value="MFC0316874.1"/>
    <property type="molecule type" value="Genomic_DNA"/>
</dbReference>
<gene>
    <name evidence="2" type="ORF">ACFFI0_01090</name>
</gene>
<accession>A0ABV6HE63</accession>
<evidence type="ECO:0000313" key="3">
    <source>
        <dbReference type="Proteomes" id="UP001589774"/>
    </source>
</evidence>
<proteinExistence type="predicted"/>
<dbReference type="RefSeq" id="WP_130855079.1">
    <property type="nucleotide sequence ID" value="NZ_JBHLWO010000001.1"/>
</dbReference>
<sequence>MNTEILNADLVPMTQAELESTNGGLGFLATVAAGVLIAGATAVISDWKGFKAGVAEAF</sequence>
<keyword evidence="1" id="KW-0472">Membrane</keyword>
<evidence type="ECO:0000256" key="1">
    <source>
        <dbReference type="SAM" id="Phobius"/>
    </source>
</evidence>
<name>A0ABV6HE63_9SPHI</name>
<keyword evidence="1" id="KW-0812">Transmembrane</keyword>
<protein>
    <submittedName>
        <fullName evidence="2">Class IIb bacteriocin, lactobin A/cerein 7B family</fullName>
    </submittedName>
</protein>
<keyword evidence="3" id="KW-1185">Reference proteome</keyword>